<feature type="compositionally biased region" description="Low complexity" evidence="2">
    <location>
        <begin position="192"/>
        <end position="209"/>
    </location>
</feature>
<dbReference type="InterPro" id="IPR013325">
    <property type="entry name" value="RNA_pol_sigma_r2"/>
</dbReference>
<evidence type="ECO:0000256" key="1">
    <source>
        <dbReference type="ARBA" id="ARBA00011344"/>
    </source>
</evidence>
<reference evidence="5" key="1">
    <citation type="submission" date="2022-04" db="EMBL/GenBank/DDBJ databases">
        <title>Roseomonas acroporae sp. nov., isolated from coral Acropora digitifera.</title>
        <authorList>
            <person name="Sun H."/>
        </authorList>
    </citation>
    <scope>NUCLEOTIDE SEQUENCE</scope>
    <source>
        <strain evidence="5">NAR14</strain>
    </source>
</reference>
<dbReference type="Proteomes" id="UP001139516">
    <property type="component" value="Unassembled WGS sequence"/>
</dbReference>
<keyword evidence="6" id="KW-1185">Reference proteome</keyword>
<dbReference type="GO" id="GO:0006352">
    <property type="term" value="P:DNA-templated transcription initiation"/>
    <property type="evidence" value="ECO:0007669"/>
    <property type="project" value="InterPro"/>
</dbReference>
<dbReference type="Gene3D" id="3.10.450.50">
    <property type="match status" value="1"/>
</dbReference>
<dbReference type="EMBL" id="JALPRX010000051">
    <property type="protein sequence ID" value="MCK8785199.1"/>
    <property type="molecule type" value="Genomic_DNA"/>
</dbReference>
<evidence type="ECO:0000256" key="2">
    <source>
        <dbReference type="SAM" id="MobiDB-lite"/>
    </source>
</evidence>
<dbReference type="SUPFAM" id="SSF88659">
    <property type="entry name" value="Sigma3 and sigma4 domains of RNA polymerase sigma factors"/>
    <property type="match status" value="1"/>
</dbReference>
<dbReference type="InterPro" id="IPR014284">
    <property type="entry name" value="RNA_pol_sigma-70_dom"/>
</dbReference>
<sequence>MADGGAATPADGLPVTGPPPADGLEAAAAAAAFGAVRADLIGLAYRMTGSLAEAEDIAQDTFLRWSGTDRGRVAAPRAWMLKTAARLSLDHLKSARHRRETYVGPWLPEPVPEDDEAPQQARLAHAQAVSVAFLLTLQRLSPAERAVFILHDLFETPFAEIAALLGRGEAACRKLASRARARLGGTAGGDAGLPAGPFSDPSSGPSSDPGLPPPARVGRVPPAAPDPAPARRIAAAFLAASRGGDVAALRDLLARDVVLHTDGGGRRRAALNPVRGAERVGRFFAGLARKHPALPPLLHLGRINALPGYVTLEADGLPQTTALELREGRIVAIYVVRNPEKLAGIIRRYAAPVTPA</sequence>
<gene>
    <name evidence="5" type="ORF">M0638_12470</name>
</gene>
<proteinExistence type="predicted"/>
<evidence type="ECO:0000313" key="5">
    <source>
        <dbReference type="EMBL" id="MCK8785199.1"/>
    </source>
</evidence>
<dbReference type="AlphaFoldDB" id="A0A9X1Y743"/>
<dbReference type="InterPro" id="IPR052704">
    <property type="entry name" value="ECF_Sigma-70_Domain"/>
</dbReference>
<dbReference type="GO" id="GO:0016987">
    <property type="term" value="F:sigma factor activity"/>
    <property type="evidence" value="ECO:0007669"/>
    <property type="project" value="InterPro"/>
</dbReference>
<dbReference type="InterPro" id="IPR013324">
    <property type="entry name" value="RNA_pol_sigma_r3/r4-like"/>
</dbReference>
<dbReference type="Pfam" id="PF08281">
    <property type="entry name" value="Sigma70_r4_2"/>
    <property type="match status" value="1"/>
</dbReference>
<dbReference type="InterPro" id="IPR013249">
    <property type="entry name" value="RNA_pol_sigma70_r4_t2"/>
</dbReference>
<dbReference type="Gene3D" id="1.10.10.10">
    <property type="entry name" value="Winged helix-like DNA-binding domain superfamily/Winged helix DNA-binding domain"/>
    <property type="match status" value="1"/>
</dbReference>
<dbReference type="InterPro" id="IPR007627">
    <property type="entry name" value="RNA_pol_sigma70_r2"/>
</dbReference>
<evidence type="ECO:0000259" key="4">
    <source>
        <dbReference type="Pfam" id="PF08281"/>
    </source>
</evidence>
<feature type="domain" description="RNA polymerase sigma-70 region 2" evidence="3">
    <location>
        <begin position="35"/>
        <end position="96"/>
    </location>
</feature>
<feature type="domain" description="RNA polymerase sigma factor 70 region 4 type 2" evidence="4">
    <location>
        <begin position="132"/>
        <end position="183"/>
    </location>
</feature>
<dbReference type="SUPFAM" id="SSF88946">
    <property type="entry name" value="Sigma2 domain of RNA polymerase sigma factors"/>
    <property type="match status" value="1"/>
</dbReference>
<comment type="caution">
    <text evidence="5">The sequence shown here is derived from an EMBL/GenBank/DDBJ whole genome shotgun (WGS) entry which is preliminary data.</text>
</comment>
<dbReference type="GO" id="GO:0003677">
    <property type="term" value="F:DNA binding"/>
    <property type="evidence" value="ECO:0007669"/>
    <property type="project" value="InterPro"/>
</dbReference>
<evidence type="ECO:0000313" key="6">
    <source>
        <dbReference type="Proteomes" id="UP001139516"/>
    </source>
</evidence>
<name>A0A9X1Y743_9PROT</name>
<evidence type="ECO:0000259" key="3">
    <source>
        <dbReference type="Pfam" id="PF04542"/>
    </source>
</evidence>
<dbReference type="InterPro" id="IPR032710">
    <property type="entry name" value="NTF2-like_dom_sf"/>
</dbReference>
<dbReference type="RefSeq" id="WP_248667323.1">
    <property type="nucleotide sequence ID" value="NZ_JALPRX010000051.1"/>
</dbReference>
<dbReference type="PANTHER" id="PTHR30173">
    <property type="entry name" value="SIGMA 19 FACTOR"/>
    <property type="match status" value="1"/>
</dbReference>
<accession>A0A9X1Y743</accession>
<dbReference type="InterPro" id="IPR036388">
    <property type="entry name" value="WH-like_DNA-bd_sf"/>
</dbReference>
<organism evidence="5 6">
    <name type="scientific">Roseomonas acroporae</name>
    <dbReference type="NCBI Taxonomy" id="2937791"/>
    <lineage>
        <taxon>Bacteria</taxon>
        <taxon>Pseudomonadati</taxon>
        <taxon>Pseudomonadota</taxon>
        <taxon>Alphaproteobacteria</taxon>
        <taxon>Acetobacterales</taxon>
        <taxon>Roseomonadaceae</taxon>
        <taxon>Roseomonas</taxon>
    </lineage>
</organism>
<dbReference type="Pfam" id="PF04542">
    <property type="entry name" value="Sigma70_r2"/>
    <property type="match status" value="1"/>
</dbReference>
<dbReference type="SUPFAM" id="SSF54427">
    <property type="entry name" value="NTF2-like"/>
    <property type="match status" value="1"/>
</dbReference>
<protein>
    <submittedName>
        <fullName evidence="5">Sigma-70 family RNA polymerase sigma factor</fullName>
    </submittedName>
</protein>
<comment type="subunit">
    <text evidence="1">Interacts transiently with the RNA polymerase catalytic core formed by RpoA, RpoB, RpoC and RpoZ (2 alpha, 1 beta, 1 beta' and 1 omega subunit) to form the RNA polymerase holoenzyme that can initiate transcription.</text>
</comment>
<dbReference type="PANTHER" id="PTHR30173:SF43">
    <property type="entry name" value="ECF RNA POLYMERASE SIGMA FACTOR SIGI-RELATED"/>
    <property type="match status" value="1"/>
</dbReference>
<dbReference type="Gene3D" id="1.10.1740.10">
    <property type="match status" value="1"/>
</dbReference>
<feature type="region of interest" description="Disordered" evidence="2">
    <location>
        <begin position="185"/>
        <end position="226"/>
    </location>
</feature>
<dbReference type="NCBIfam" id="TIGR02937">
    <property type="entry name" value="sigma70-ECF"/>
    <property type="match status" value="1"/>
</dbReference>